<dbReference type="Proteomes" id="UP000830671">
    <property type="component" value="Chromosome 1"/>
</dbReference>
<feature type="compositionally biased region" description="Low complexity" evidence="4">
    <location>
        <begin position="760"/>
        <end position="772"/>
    </location>
</feature>
<dbReference type="GO" id="GO:0003677">
    <property type="term" value="F:DNA binding"/>
    <property type="evidence" value="ECO:0007669"/>
    <property type="project" value="InterPro"/>
</dbReference>
<dbReference type="EMBL" id="CP019471">
    <property type="protein sequence ID" value="UQC73911.1"/>
    <property type="molecule type" value="Genomic_DNA"/>
</dbReference>
<dbReference type="GO" id="GO:0006351">
    <property type="term" value="P:DNA-templated transcription"/>
    <property type="evidence" value="ECO:0007669"/>
    <property type="project" value="InterPro"/>
</dbReference>
<dbReference type="GO" id="GO:0016787">
    <property type="term" value="F:hydrolase activity"/>
    <property type="evidence" value="ECO:0007669"/>
    <property type="project" value="UniProtKB-KW"/>
</dbReference>
<comment type="similarity">
    <text evidence="3">Belongs to the HyuE racemase family.</text>
</comment>
<dbReference type="Gene3D" id="3.40.50.12500">
    <property type="match status" value="1"/>
</dbReference>
<dbReference type="RefSeq" id="XP_049135562.1">
    <property type="nucleotide sequence ID" value="XM_049279605.1"/>
</dbReference>
<feature type="region of interest" description="Disordered" evidence="4">
    <location>
        <begin position="629"/>
        <end position="666"/>
    </location>
</feature>
<dbReference type="InterPro" id="IPR015942">
    <property type="entry name" value="Asp/Glu/hydantoin_racemase"/>
</dbReference>
<dbReference type="InterPro" id="IPR036864">
    <property type="entry name" value="Zn2-C6_fun-type_DNA-bd_sf"/>
</dbReference>
<feature type="region of interest" description="Disordered" evidence="4">
    <location>
        <begin position="702"/>
        <end position="743"/>
    </location>
</feature>
<proteinExistence type="inferred from homology"/>
<dbReference type="GO" id="GO:0047661">
    <property type="term" value="F:amino-acid racemase activity"/>
    <property type="evidence" value="ECO:0007669"/>
    <property type="project" value="InterPro"/>
</dbReference>
<evidence type="ECO:0000313" key="7">
    <source>
        <dbReference type="EMBL" id="UQC73911.1"/>
    </source>
</evidence>
<keyword evidence="8" id="KW-1185">Reference proteome</keyword>
<dbReference type="Gene3D" id="3.60.110.10">
    <property type="entry name" value="Carbon-nitrogen hydrolase"/>
    <property type="match status" value="1"/>
</dbReference>
<dbReference type="PROSITE" id="PS50048">
    <property type="entry name" value="ZN2_CY6_FUNGAL_2"/>
    <property type="match status" value="1"/>
</dbReference>
<protein>
    <submittedName>
        <fullName evidence="7">Carbon-nitrogen hydrolase</fullName>
    </submittedName>
</protein>
<gene>
    <name evidence="7" type="ORF">CLUP02_00558</name>
</gene>
<accession>A0A9Q8W8G1</accession>
<sequence>MPSLKLRVAAAQMGATHYNDPRPKTLNRMLSLLEDAAAKGAQLVLFPEAAFTTFFPRHLINDSSELDSFFEHGDVATQPQTKPLFDKANELGVDISVGFAEKADDGETFNSCIYYHAKSGSILSKYRKIHLPGDFEPFADPDATNQLEKRYFKPGDLGFNAFRVPDLTEPEAAPERGDPIFGMMICNDRRWAESWRVLGLQGVEVVLCGYNTAGFAPHLWGTSASMDPDEARSKALFHHKLVMQAHSYTNACFSISAARCGLDDGIYDLIGGSCITGPEGELVAEASTTEDEVVYAEIDLAECRPGKERTFDFARHRRVEHYARITEQTGVVEPPKLSPLAEKHNGAVSNGITPGQTQKKIRILLINPNSTRAMTDACVAMVESQLPPDVLVTGFTAPRPAPSAIEGSFDNVMSAAAAARAVLPLAATHDAVLVACYSDHALIRMLREELPRQPVIGITEASLFAARTLGGRFGLIAVSERSRVLHEDSIHHYGFSASCAGVVSCKLGVLDLHEKSQDEVMGIMAAVGKKLVEEKGADLLLLGCAGMTPLKGAVEAAVGDGVQVVDGVLAGVHHLVGLVRMGDATAKRGVYKSSGDGRKARGQDWIYLLLSKCRVVLLMIQSANAPLSESDSLQINSESQPTWNPGEDAGNEINLNGQTKKSSRNSHPCDFCRYKRAACLVHEDTPPCELCRRLGKECTFVGGPNKRRRLSERRQSGSSDGIRSPHHRQDGAAPGADGRFPSVEVSPIADSIFVRGLMDSASPTSPHTTSSPDVPRRENVFVPSSLDAEPGHNAQVIGLSGESDPYLLNLYHFDERDECTFQQLRISNMGPEDGVPIQFMLQRNSQASKAQPGGLGATAADLRCEVSDLVSENVGQRLITLFWKYVQPYFPVVSKEHTIQNLNGSPSAMPICLLAAIYGHALPFCVFDDILCVDVDTLPSADHLFKLAWMAALSEFHTPSLATVQTMLLMIQRRPTNKHVADTPFKWTMLADTVALAQCLGLNLDPSDWAIPSWEKRLRRRLAWAVYVQDRWLSLNFGRSSHIQECDWDVSSLGPDDFGDVPGCEVASQYSVTALILMLINRCSSIKATRALSKSLEATFEVARPLRIELAEWLQIRPDVGEQPSASLPECGLDGNGSLKLAYITAKIAVFKALLRPKSIEVPTEARTALRTGSMTIAREMHDFLAKLEAHHLEAFWHSYSRVNFAIASNFIVLLFALSPTLSEAEDALALLIQWRGLLRIKSRSCDLLNLSLLRLDAIFVAGLGKLIELTPAAAEAASNRGLPGLKLIACGSNNIK</sequence>
<evidence type="ECO:0000259" key="6">
    <source>
        <dbReference type="PROSITE" id="PS50263"/>
    </source>
</evidence>
<dbReference type="GO" id="GO:0000981">
    <property type="term" value="F:DNA-binding transcription factor activity, RNA polymerase II-specific"/>
    <property type="evidence" value="ECO:0007669"/>
    <property type="project" value="InterPro"/>
</dbReference>
<dbReference type="InterPro" id="IPR036526">
    <property type="entry name" value="C-N_Hydrolase_sf"/>
</dbReference>
<dbReference type="SMART" id="SM00906">
    <property type="entry name" value="Fungal_trans"/>
    <property type="match status" value="1"/>
</dbReference>
<evidence type="ECO:0000259" key="5">
    <source>
        <dbReference type="PROSITE" id="PS50048"/>
    </source>
</evidence>
<evidence type="ECO:0000256" key="4">
    <source>
        <dbReference type="SAM" id="MobiDB-lite"/>
    </source>
</evidence>
<dbReference type="CDD" id="cd00067">
    <property type="entry name" value="GAL4"/>
    <property type="match status" value="1"/>
</dbReference>
<feature type="compositionally biased region" description="Polar residues" evidence="4">
    <location>
        <begin position="629"/>
        <end position="643"/>
    </location>
</feature>
<evidence type="ECO:0000256" key="2">
    <source>
        <dbReference type="ARBA" id="ARBA00023242"/>
    </source>
</evidence>
<dbReference type="GeneID" id="73334615"/>
<dbReference type="InterPro" id="IPR052186">
    <property type="entry name" value="Hydantoin_racemase-like"/>
</dbReference>
<feature type="domain" description="Zn(2)-C6 fungal-type" evidence="5">
    <location>
        <begin position="668"/>
        <end position="700"/>
    </location>
</feature>
<dbReference type="Pfam" id="PF00795">
    <property type="entry name" value="CN_hydrolase"/>
    <property type="match status" value="1"/>
</dbReference>
<dbReference type="Pfam" id="PF01177">
    <property type="entry name" value="Asp_Glu_race"/>
    <property type="match status" value="1"/>
</dbReference>
<dbReference type="KEGG" id="clup:CLUP02_00558"/>
<dbReference type="InterPro" id="IPR053714">
    <property type="entry name" value="Iso_Racemase_Enz_sf"/>
</dbReference>
<keyword evidence="7" id="KW-0378">Hydrolase</keyword>
<dbReference type="Pfam" id="PF04082">
    <property type="entry name" value="Fungal_trans"/>
    <property type="match status" value="1"/>
</dbReference>
<dbReference type="SUPFAM" id="SSF57701">
    <property type="entry name" value="Zn2/Cys6 DNA-binding domain"/>
    <property type="match status" value="1"/>
</dbReference>
<dbReference type="PANTHER" id="PTHR28047:SF6">
    <property type="entry name" value="CN HYDROLASE DOMAIN-CONTAINING PROTEIN"/>
    <property type="match status" value="1"/>
</dbReference>
<dbReference type="PROSITE" id="PS50263">
    <property type="entry name" value="CN_HYDROLASE"/>
    <property type="match status" value="1"/>
</dbReference>
<dbReference type="InterPro" id="IPR007219">
    <property type="entry name" value="XnlR_reg_dom"/>
</dbReference>
<dbReference type="GO" id="GO:0008270">
    <property type="term" value="F:zinc ion binding"/>
    <property type="evidence" value="ECO:0007669"/>
    <property type="project" value="InterPro"/>
</dbReference>
<organism evidence="7 8">
    <name type="scientific">Colletotrichum lupini</name>
    <dbReference type="NCBI Taxonomy" id="145971"/>
    <lineage>
        <taxon>Eukaryota</taxon>
        <taxon>Fungi</taxon>
        <taxon>Dikarya</taxon>
        <taxon>Ascomycota</taxon>
        <taxon>Pezizomycotina</taxon>
        <taxon>Sordariomycetes</taxon>
        <taxon>Hypocreomycetidae</taxon>
        <taxon>Glomerellales</taxon>
        <taxon>Glomerellaceae</taxon>
        <taxon>Colletotrichum</taxon>
        <taxon>Colletotrichum acutatum species complex</taxon>
    </lineage>
</organism>
<dbReference type="CDD" id="cd07569">
    <property type="entry name" value="DCase"/>
    <property type="match status" value="1"/>
</dbReference>
<dbReference type="CDD" id="cd12148">
    <property type="entry name" value="fungal_TF_MHR"/>
    <property type="match status" value="1"/>
</dbReference>
<dbReference type="PANTHER" id="PTHR28047">
    <property type="entry name" value="PROTEIN DCG1"/>
    <property type="match status" value="1"/>
</dbReference>
<feature type="region of interest" description="Disordered" evidence="4">
    <location>
        <begin position="758"/>
        <end position="778"/>
    </location>
</feature>
<evidence type="ECO:0000313" key="8">
    <source>
        <dbReference type="Proteomes" id="UP000830671"/>
    </source>
</evidence>
<evidence type="ECO:0000256" key="1">
    <source>
        <dbReference type="ARBA" id="ARBA00022723"/>
    </source>
</evidence>
<dbReference type="InterPro" id="IPR003010">
    <property type="entry name" value="C-N_Hydrolase"/>
</dbReference>
<dbReference type="SUPFAM" id="SSF56317">
    <property type="entry name" value="Carbon-nitrogen hydrolase"/>
    <property type="match status" value="1"/>
</dbReference>
<keyword evidence="2" id="KW-0539">Nucleus</keyword>
<reference evidence="7" key="1">
    <citation type="journal article" date="2021" name="Mol. Plant Microbe Interact.">
        <title>Complete Genome Sequence of the Plant-Pathogenic Fungus Colletotrichum lupini.</title>
        <authorList>
            <person name="Baroncelli R."/>
            <person name="Pensec F."/>
            <person name="Da Lio D."/>
            <person name="Boufleur T."/>
            <person name="Vicente I."/>
            <person name="Sarrocco S."/>
            <person name="Picot A."/>
            <person name="Baraldi E."/>
            <person name="Sukno S."/>
            <person name="Thon M."/>
            <person name="Le Floch G."/>
        </authorList>
    </citation>
    <scope>NUCLEOTIDE SEQUENCE</scope>
    <source>
        <strain evidence="7">IMI 504893</strain>
    </source>
</reference>
<feature type="domain" description="CN hydrolase" evidence="6">
    <location>
        <begin position="6"/>
        <end position="300"/>
    </location>
</feature>
<dbReference type="PROSITE" id="PS00463">
    <property type="entry name" value="ZN2_CY6_FUNGAL_1"/>
    <property type="match status" value="1"/>
</dbReference>
<evidence type="ECO:0000256" key="3">
    <source>
        <dbReference type="ARBA" id="ARBA00038414"/>
    </source>
</evidence>
<name>A0A9Q8W8G1_9PEZI</name>
<dbReference type="InterPro" id="IPR001138">
    <property type="entry name" value="Zn2Cys6_DnaBD"/>
</dbReference>
<keyword evidence="1" id="KW-0479">Metal-binding</keyword>